<dbReference type="InterPro" id="IPR023352">
    <property type="entry name" value="MAPEG-like_dom_sf"/>
</dbReference>
<protein>
    <submittedName>
        <fullName evidence="2">Uncharacterized protein</fullName>
    </submittedName>
</protein>
<organism evidence="2 3">
    <name type="scientific">Anaeramoeba flamelloides</name>
    <dbReference type="NCBI Taxonomy" id="1746091"/>
    <lineage>
        <taxon>Eukaryota</taxon>
        <taxon>Metamonada</taxon>
        <taxon>Anaeramoebidae</taxon>
        <taxon>Anaeramoeba</taxon>
    </lineage>
</organism>
<comment type="caution">
    <text evidence="2">The sequence shown here is derived from an EMBL/GenBank/DDBJ whole genome shotgun (WGS) entry which is preliminary data.</text>
</comment>
<reference evidence="2" key="1">
    <citation type="submission" date="2022-08" db="EMBL/GenBank/DDBJ databases">
        <title>Novel sulfate-reducing endosymbionts in the free-living metamonad Anaeramoeba.</title>
        <authorList>
            <person name="Jerlstrom-Hultqvist J."/>
            <person name="Cepicka I."/>
            <person name="Gallot-Lavallee L."/>
            <person name="Salas-Leiva D."/>
            <person name="Curtis B.A."/>
            <person name="Zahonova K."/>
            <person name="Pipaliya S."/>
            <person name="Dacks J."/>
            <person name="Roger A.J."/>
        </authorList>
    </citation>
    <scope>NUCLEOTIDE SEQUENCE</scope>
    <source>
        <strain evidence="2">Schooner1</strain>
    </source>
</reference>
<feature type="transmembrane region" description="Helical" evidence="1">
    <location>
        <begin position="63"/>
        <end position="83"/>
    </location>
</feature>
<evidence type="ECO:0000256" key="1">
    <source>
        <dbReference type="SAM" id="Phobius"/>
    </source>
</evidence>
<keyword evidence="1" id="KW-0812">Transmembrane</keyword>
<sequence>MDTREKIGFACFLIYGFIISAYLLLKYFRGEEKKRAYLIAGGSISLFWLVFWIMMLVEKTAEFAFIVCMIFMAALFIFSIVLLTRERVPKRWIFFGINLFALILMIIGVAGSVANHK</sequence>
<dbReference type="Gene3D" id="1.20.120.550">
    <property type="entry name" value="Membrane associated eicosanoid/glutathione metabolism-like domain"/>
    <property type="match status" value="1"/>
</dbReference>
<proteinExistence type="predicted"/>
<feature type="transmembrane region" description="Helical" evidence="1">
    <location>
        <begin position="6"/>
        <end position="25"/>
    </location>
</feature>
<evidence type="ECO:0000313" key="2">
    <source>
        <dbReference type="EMBL" id="KAJ6231732.1"/>
    </source>
</evidence>
<dbReference type="Proteomes" id="UP001150062">
    <property type="component" value="Unassembled WGS sequence"/>
</dbReference>
<dbReference type="EMBL" id="JAOAOG010000298">
    <property type="protein sequence ID" value="KAJ6231732.1"/>
    <property type="molecule type" value="Genomic_DNA"/>
</dbReference>
<evidence type="ECO:0000313" key="3">
    <source>
        <dbReference type="Proteomes" id="UP001150062"/>
    </source>
</evidence>
<feature type="transmembrane region" description="Helical" evidence="1">
    <location>
        <begin position="37"/>
        <end position="57"/>
    </location>
</feature>
<keyword evidence="1" id="KW-1133">Transmembrane helix</keyword>
<name>A0ABQ8XGF4_9EUKA</name>
<feature type="transmembrane region" description="Helical" evidence="1">
    <location>
        <begin position="92"/>
        <end position="114"/>
    </location>
</feature>
<keyword evidence="3" id="KW-1185">Reference proteome</keyword>
<keyword evidence="1" id="KW-0472">Membrane</keyword>
<gene>
    <name evidence="2" type="ORF">M0813_05463</name>
</gene>
<accession>A0ABQ8XGF4</accession>